<comment type="caution">
    <text evidence="2">The sequence shown here is derived from an EMBL/GenBank/DDBJ whole genome shotgun (WGS) entry which is preliminary data.</text>
</comment>
<evidence type="ECO:0000313" key="3">
    <source>
        <dbReference type="Proteomes" id="UP001162131"/>
    </source>
</evidence>
<feature type="region of interest" description="Disordered" evidence="1">
    <location>
        <begin position="254"/>
        <end position="274"/>
    </location>
</feature>
<dbReference type="Proteomes" id="UP001162131">
    <property type="component" value="Unassembled WGS sequence"/>
</dbReference>
<reference evidence="2" key="1">
    <citation type="submission" date="2021-09" db="EMBL/GenBank/DDBJ databases">
        <authorList>
            <consortium name="AG Swart"/>
            <person name="Singh M."/>
            <person name="Singh A."/>
            <person name="Seah K."/>
            <person name="Emmerich C."/>
        </authorList>
    </citation>
    <scope>NUCLEOTIDE SEQUENCE</scope>
    <source>
        <strain evidence="2">ATCC30299</strain>
    </source>
</reference>
<dbReference type="EMBL" id="CAJZBQ010000011">
    <property type="protein sequence ID" value="CAG9313641.1"/>
    <property type="molecule type" value="Genomic_DNA"/>
</dbReference>
<proteinExistence type="predicted"/>
<keyword evidence="3" id="KW-1185">Reference proteome</keyword>
<dbReference type="AlphaFoldDB" id="A0AAU9IIJ5"/>
<evidence type="ECO:0000256" key="1">
    <source>
        <dbReference type="SAM" id="MobiDB-lite"/>
    </source>
</evidence>
<name>A0AAU9IIJ5_9CILI</name>
<sequence>MEEKEEKIKQNVQIFRFEEDPVTKLILETLKVKPVNSEYYAVLKRVKPGEKFSKKNKIMTQEDLETAGERSKNYLSEVGFLYGRLHTRDGSKEPLKEKTRIRAPGPVIDNSLTEIPLVTFKDRYVPKPPDGFQKVNTSRAKTTHQTHRTLTTRPQTKESHSQIQAKEYLQYLTAVNPGEKDYIKSVISSQMKSYKQELFGQISNEIQRLDSRGILSREMNQARVLTMINVKLRNKMKTSLKPIVRKAKTNLATEKVRDWNNSPNKEDNDEDEEQDEMRKAKSLQKIESVVAKRIVRNNRREAILREKEEDKENPFWIEDLNKSVATAMDKCRPDARITDLPVFKLSKSFL</sequence>
<feature type="region of interest" description="Disordered" evidence="1">
    <location>
        <begin position="128"/>
        <end position="160"/>
    </location>
</feature>
<gene>
    <name evidence="2" type="ORF">BSTOLATCC_MIC9450</name>
</gene>
<organism evidence="2 3">
    <name type="scientific">Blepharisma stoltei</name>
    <dbReference type="NCBI Taxonomy" id="1481888"/>
    <lineage>
        <taxon>Eukaryota</taxon>
        <taxon>Sar</taxon>
        <taxon>Alveolata</taxon>
        <taxon>Ciliophora</taxon>
        <taxon>Postciliodesmatophora</taxon>
        <taxon>Heterotrichea</taxon>
        <taxon>Heterotrichida</taxon>
        <taxon>Blepharismidae</taxon>
        <taxon>Blepharisma</taxon>
    </lineage>
</organism>
<accession>A0AAU9IIJ5</accession>
<protein>
    <submittedName>
        <fullName evidence="2">Uncharacterized protein</fullName>
    </submittedName>
</protein>
<evidence type="ECO:0000313" key="2">
    <source>
        <dbReference type="EMBL" id="CAG9313641.1"/>
    </source>
</evidence>